<dbReference type="GO" id="GO:0004035">
    <property type="term" value="F:alkaline phosphatase activity"/>
    <property type="evidence" value="ECO:0007669"/>
    <property type="project" value="UniProtKB-EC"/>
</dbReference>
<evidence type="ECO:0000256" key="10">
    <source>
        <dbReference type="RuleBase" id="RU003946"/>
    </source>
</evidence>
<evidence type="ECO:0000313" key="14">
    <source>
        <dbReference type="Proteomes" id="UP000001996"/>
    </source>
</evidence>
<evidence type="ECO:0000313" key="13">
    <source>
        <dbReference type="EMBL" id="EDK42153.1"/>
    </source>
</evidence>
<dbReference type="PROSITE" id="PS00123">
    <property type="entry name" value="ALKALINE_PHOSPHATASE"/>
    <property type="match status" value="1"/>
</dbReference>
<dbReference type="VEuPathDB" id="FungiDB:LELG_00331"/>
<evidence type="ECO:0000256" key="11">
    <source>
        <dbReference type="RuleBase" id="RU003947"/>
    </source>
</evidence>
<dbReference type="HOGENOM" id="CLU_008539_6_0_1"/>
<comment type="cofactor">
    <cofactor evidence="9">
        <name>Mg(2+)</name>
        <dbReference type="ChEBI" id="CHEBI:18420"/>
    </cofactor>
    <text evidence="9">Binds 1 Mg(2+) ion.</text>
</comment>
<evidence type="ECO:0000256" key="2">
    <source>
        <dbReference type="ARBA" id="ARBA00012647"/>
    </source>
</evidence>
<dbReference type="AlphaFoldDB" id="A5DSJ5"/>
<evidence type="ECO:0000256" key="6">
    <source>
        <dbReference type="ARBA" id="ARBA00022833"/>
    </source>
</evidence>
<dbReference type="OrthoDB" id="7392499at2759"/>
<evidence type="ECO:0000256" key="12">
    <source>
        <dbReference type="SAM" id="SignalP"/>
    </source>
</evidence>
<dbReference type="SMART" id="SM00098">
    <property type="entry name" value="alkPPc"/>
    <property type="match status" value="1"/>
</dbReference>
<dbReference type="STRING" id="379508.A5DSJ5"/>
<evidence type="ECO:0000256" key="7">
    <source>
        <dbReference type="ARBA" id="ARBA00022842"/>
    </source>
</evidence>
<feature type="binding site" evidence="9">
    <location>
        <position position="288"/>
    </location>
    <ligand>
        <name>Mg(2+)</name>
        <dbReference type="ChEBI" id="CHEBI:18420"/>
    </ligand>
</feature>
<keyword evidence="14" id="KW-1185">Reference proteome</keyword>
<dbReference type="OMA" id="RSGMEYP"/>
<dbReference type="InterPro" id="IPR001952">
    <property type="entry name" value="Alkaline_phosphatase"/>
</dbReference>
<feature type="binding site" evidence="9">
    <location>
        <position position="47"/>
    </location>
    <ligand>
        <name>Mg(2+)</name>
        <dbReference type="ChEBI" id="CHEBI:18420"/>
    </ligand>
</feature>
<dbReference type="GO" id="GO:0019637">
    <property type="term" value="P:organophosphate metabolic process"/>
    <property type="evidence" value="ECO:0007669"/>
    <property type="project" value="UniProtKB-ARBA"/>
</dbReference>
<evidence type="ECO:0000256" key="8">
    <source>
        <dbReference type="PIRSR" id="PIRSR601952-1"/>
    </source>
</evidence>
<proteinExistence type="inferred from homology"/>
<protein>
    <recommendedName>
        <fullName evidence="2 11">Alkaline phosphatase</fullName>
        <ecNumber evidence="2 11">3.1.3.1</ecNumber>
    </recommendedName>
</protein>
<dbReference type="CDD" id="cd16012">
    <property type="entry name" value="ALP"/>
    <property type="match status" value="1"/>
</dbReference>
<dbReference type="PANTHER" id="PTHR11596:SF5">
    <property type="entry name" value="ALKALINE PHOSPHATASE"/>
    <property type="match status" value="1"/>
</dbReference>
<dbReference type="GeneID" id="5234955"/>
<dbReference type="Gene3D" id="1.10.1200.140">
    <property type="entry name" value="Alkaline phosphatase, crown domain"/>
    <property type="match status" value="1"/>
</dbReference>
<evidence type="ECO:0000256" key="1">
    <source>
        <dbReference type="ARBA" id="ARBA00005984"/>
    </source>
</evidence>
<evidence type="ECO:0000256" key="9">
    <source>
        <dbReference type="PIRSR" id="PIRSR601952-2"/>
    </source>
</evidence>
<keyword evidence="4 9" id="KW-0479">Metal-binding</keyword>
<dbReference type="GO" id="GO:0046872">
    <property type="term" value="F:metal ion binding"/>
    <property type="evidence" value="ECO:0007669"/>
    <property type="project" value="UniProtKB-KW"/>
</dbReference>
<comment type="catalytic activity">
    <reaction evidence="11">
        <text>a phosphate monoester + H2O = an alcohol + phosphate</text>
        <dbReference type="Rhea" id="RHEA:15017"/>
        <dbReference type="ChEBI" id="CHEBI:15377"/>
        <dbReference type="ChEBI" id="CHEBI:30879"/>
        <dbReference type="ChEBI" id="CHEBI:43474"/>
        <dbReference type="ChEBI" id="CHEBI:67140"/>
        <dbReference type="EC" id="3.1.3.1"/>
    </reaction>
</comment>
<feature type="binding site" evidence="9">
    <location>
        <position position="146"/>
    </location>
    <ligand>
        <name>Mg(2+)</name>
        <dbReference type="ChEBI" id="CHEBI:18420"/>
    </ligand>
</feature>
<keyword evidence="3" id="KW-0597">Phosphoprotein</keyword>
<dbReference type="EC" id="3.1.3.1" evidence="2 11"/>
<dbReference type="InParanoid" id="A5DSJ5"/>
<dbReference type="PANTHER" id="PTHR11596">
    <property type="entry name" value="ALKALINE PHOSPHATASE"/>
    <property type="match status" value="1"/>
</dbReference>
<feature type="binding site" evidence="9">
    <location>
        <position position="148"/>
    </location>
    <ligand>
        <name>Mg(2+)</name>
        <dbReference type="ChEBI" id="CHEBI:18420"/>
    </ligand>
</feature>
<feature type="binding site" evidence="9">
    <location>
        <position position="297"/>
    </location>
    <ligand>
        <name>Zn(2+)</name>
        <dbReference type="ChEBI" id="CHEBI:29105"/>
        <label>2</label>
    </ligand>
</feature>
<feature type="binding site" evidence="9">
    <location>
        <position position="336"/>
    </location>
    <ligand>
        <name>Zn(2+)</name>
        <dbReference type="ChEBI" id="CHEBI:29105"/>
        <label>2</label>
    </ligand>
</feature>
<keyword evidence="7 9" id="KW-0460">Magnesium</keyword>
<feature type="chain" id="PRO_5002681408" description="Alkaline phosphatase" evidence="12">
    <location>
        <begin position="29"/>
        <end position="510"/>
    </location>
</feature>
<feature type="binding site" evidence="9">
    <location>
        <position position="47"/>
    </location>
    <ligand>
        <name>Zn(2+)</name>
        <dbReference type="ChEBI" id="CHEBI:29105"/>
        <label>2</label>
    </ligand>
</feature>
<name>A5DSJ5_LODEL</name>
<comment type="cofactor">
    <cofactor evidence="9">
        <name>Zn(2+)</name>
        <dbReference type="ChEBI" id="CHEBI:29105"/>
    </cofactor>
    <text evidence="9">Binds 2 Zn(2+) ions.</text>
</comment>
<dbReference type="SUPFAM" id="SSF53649">
    <property type="entry name" value="Alkaline phosphatase-like"/>
    <property type="match status" value="1"/>
</dbReference>
<feature type="active site" description="Phosphoserine intermediate" evidence="8">
    <location>
        <position position="95"/>
    </location>
</feature>
<dbReference type="PRINTS" id="PR00113">
    <property type="entry name" value="ALKPHPHTASE"/>
</dbReference>
<dbReference type="KEGG" id="lel:PVL30_000322"/>
<dbReference type="Proteomes" id="UP000001996">
    <property type="component" value="Unassembled WGS sequence"/>
</dbReference>
<accession>A5DSJ5</accession>
<feature type="binding site" evidence="9">
    <location>
        <position position="293"/>
    </location>
    <ligand>
        <name>Zn(2+)</name>
        <dbReference type="ChEBI" id="CHEBI:29105"/>
        <label>2</label>
    </ligand>
</feature>
<dbReference type="InterPro" id="IPR018299">
    <property type="entry name" value="Alkaline_phosphatase_AS"/>
</dbReference>
<dbReference type="InterPro" id="IPR017850">
    <property type="entry name" value="Alkaline_phosphatase_core_sf"/>
</dbReference>
<organism evidence="13 14">
    <name type="scientific">Lodderomyces elongisporus (strain ATCC 11503 / CBS 2605 / JCM 1781 / NBRC 1676 / NRRL YB-4239)</name>
    <name type="common">Yeast</name>
    <name type="synonym">Saccharomyces elongisporus</name>
    <dbReference type="NCBI Taxonomy" id="379508"/>
    <lineage>
        <taxon>Eukaryota</taxon>
        <taxon>Fungi</taxon>
        <taxon>Dikarya</taxon>
        <taxon>Ascomycota</taxon>
        <taxon>Saccharomycotina</taxon>
        <taxon>Pichiomycetes</taxon>
        <taxon>Debaryomycetaceae</taxon>
        <taxon>Candida/Lodderomyces clade</taxon>
        <taxon>Lodderomyces</taxon>
    </lineage>
</organism>
<feature type="binding site" evidence="9">
    <location>
        <position position="337"/>
    </location>
    <ligand>
        <name>Zn(2+)</name>
        <dbReference type="ChEBI" id="CHEBI:29105"/>
        <label>2</label>
    </ligand>
</feature>
<dbReference type="Pfam" id="PF00245">
    <property type="entry name" value="Alk_phosphatase"/>
    <property type="match status" value="1"/>
</dbReference>
<keyword evidence="12" id="KW-0732">Signal</keyword>
<dbReference type="Gene3D" id="3.40.720.10">
    <property type="entry name" value="Alkaline Phosphatase, subunit A"/>
    <property type="match status" value="1"/>
</dbReference>
<gene>
    <name evidence="13" type="ORF">LELG_00331</name>
</gene>
<comment type="similarity">
    <text evidence="1 10">Belongs to the alkaline phosphatase family.</text>
</comment>
<dbReference type="eggNOG" id="KOG4126">
    <property type="taxonomic scope" value="Eukaryota"/>
</dbReference>
<dbReference type="GO" id="GO:0000329">
    <property type="term" value="C:fungal-type vacuole membrane"/>
    <property type="evidence" value="ECO:0007669"/>
    <property type="project" value="TreeGrafter"/>
</dbReference>
<evidence type="ECO:0000256" key="5">
    <source>
        <dbReference type="ARBA" id="ARBA00022801"/>
    </source>
</evidence>
<keyword evidence="5 11" id="KW-0378">Hydrolase</keyword>
<dbReference type="EMBL" id="CH981524">
    <property type="protein sequence ID" value="EDK42153.1"/>
    <property type="molecule type" value="Genomic_DNA"/>
</dbReference>
<evidence type="ECO:0000256" key="4">
    <source>
        <dbReference type="ARBA" id="ARBA00022723"/>
    </source>
</evidence>
<feature type="signal peptide" evidence="12">
    <location>
        <begin position="1"/>
        <end position="28"/>
    </location>
</feature>
<dbReference type="InterPro" id="IPR042085">
    <property type="entry name" value="Ap_crown"/>
</dbReference>
<keyword evidence="6 9" id="KW-0862">Zinc</keyword>
<reference evidence="13 14" key="1">
    <citation type="journal article" date="2009" name="Nature">
        <title>Evolution of pathogenicity and sexual reproduction in eight Candida genomes.</title>
        <authorList>
            <person name="Butler G."/>
            <person name="Rasmussen M.D."/>
            <person name="Lin M.F."/>
            <person name="Santos M.A."/>
            <person name="Sakthikumar S."/>
            <person name="Munro C.A."/>
            <person name="Rheinbay E."/>
            <person name="Grabherr M."/>
            <person name="Forche A."/>
            <person name="Reedy J.L."/>
            <person name="Agrafioti I."/>
            <person name="Arnaud M.B."/>
            <person name="Bates S."/>
            <person name="Brown A.J."/>
            <person name="Brunke S."/>
            <person name="Costanzo M.C."/>
            <person name="Fitzpatrick D.A."/>
            <person name="de Groot P.W."/>
            <person name="Harris D."/>
            <person name="Hoyer L.L."/>
            <person name="Hube B."/>
            <person name="Klis F.M."/>
            <person name="Kodira C."/>
            <person name="Lennard N."/>
            <person name="Logue M.E."/>
            <person name="Martin R."/>
            <person name="Neiman A.M."/>
            <person name="Nikolaou E."/>
            <person name="Quail M.A."/>
            <person name="Quinn J."/>
            <person name="Santos M.C."/>
            <person name="Schmitzberger F.F."/>
            <person name="Sherlock G."/>
            <person name="Shah P."/>
            <person name="Silverstein K.A."/>
            <person name="Skrzypek M.S."/>
            <person name="Soll D."/>
            <person name="Staggs R."/>
            <person name="Stansfield I."/>
            <person name="Stumpf M.P."/>
            <person name="Sudbery P.E."/>
            <person name="Srikantha T."/>
            <person name="Zeng Q."/>
            <person name="Berman J."/>
            <person name="Berriman M."/>
            <person name="Heitman J."/>
            <person name="Gow N.A."/>
            <person name="Lorenz M.C."/>
            <person name="Birren B.W."/>
            <person name="Kellis M."/>
            <person name="Cuomo C.A."/>
        </authorList>
    </citation>
    <scope>NUCLEOTIDE SEQUENCE [LARGE SCALE GENOMIC DNA]</scope>
    <source>
        <strain evidence="14">ATCC 11503 / BCRC 21390 / CBS 2605 / JCM 1781 / NBRC 1676 / NRRL YB-4239</strain>
    </source>
</reference>
<feature type="binding site" evidence="9">
    <location>
        <position position="448"/>
    </location>
    <ligand>
        <name>Zn(2+)</name>
        <dbReference type="ChEBI" id="CHEBI:29105"/>
        <label>2</label>
    </ligand>
</feature>
<sequence>MAFSFPKLSKISILVIALYLSFLDAVSAAPVDNSAETKKNIIFLVGDGLGPSGVNLARAYRQYVDQLPYNDLLELDKYYIGTQGTSSNSSLITDSAAAGTALATGQKTYNGAISVDVDQHALGAVGEALKLQGYTTGLVVTTTVTDATPAVWYSHAISRSSQDLLAEQLVGEIHPLGFVPSLILGGGRGWFYGVNEGGLRKDNRSLIEEVQNNGTWTYIGDRAGFDNLDEGKNVTLPLLGLFDDESYPYRIDRDDEQHPNLVEQTRVALNALSNATRDSEQGFFLLIESSRIDHAGHANDSPAHVHETLEYDETIAEVYKFVQNSDVDTIVIATADHETGGLTLKNTKGSDFSAIVNATHSTEYLADSIVDFDNFTDTDALQEFIRTTIIQDGLGLTNFTEDEVNRIADLVRDDGEVGENTDRGTILSVALSNLTASRAKTNWASTDHTWVDVGLYAFSNAPYLQQKVLNTKDGLAGFHQNTDFSVFIKAITDIDLKDTTEKIADIPLKY</sequence>
<evidence type="ECO:0000256" key="3">
    <source>
        <dbReference type="ARBA" id="ARBA00022553"/>
    </source>
</evidence>